<evidence type="ECO:0000256" key="6">
    <source>
        <dbReference type="HAMAP-Rule" id="MF_01468"/>
    </source>
</evidence>
<name>A0A4R2KQR7_9FIRM</name>
<dbReference type="Gene3D" id="1.10.1520.10">
    <property type="entry name" value="Ribonuclease III domain"/>
    <property type="match status" value="1"/>
</dbReference>
<reference evidence="8 9" key="1">
    <citation type="submission" date="2019-03" db="EMBL/GenBank/DDBJ databases">
        <title>Genomic Encyclopedia of Type Strains, Phase IV (KMG-IV): sequencing the most valuable type-strain genomes for metagenomic binning, comparative biology and taxonomic classification.</title>
        <authorList>
            <person name="Goeker M."/>
        </authorList>
    </citation>
    <scope>NUCLEOTIDE SEQUENCE [LARGE SCALE GENOMIC DNA]</scope>
    <source>
        <strain evidence="8 9">DSM 102940</strain>
    </source>
</reference>
<dbReference type="SMART" id="SM00535">
    <property type="entry name" value="RIBOc"/>
    <property type="match status" value="1"/>
</dbReference>
<evidence type="ECO:0000259" key="7">
    <source>
        <dbReference type="SMART" id="SM00535"/>
    </source>
</evidence>
<feature type="domain" description="RNase III" evidence="7">
    <location>
        <begin position="10"/>
        <end position="141"/>
    </location>
</feature>
<dbReference type="InterPro" id="IPR008226">
    <property type="entry name" value="Mini3_fam"/>
</dbReference>
<dbReference type="RefSeq" id="WP_132244973.1">
    <property type="nucleotide sequence ID" value="NZ_SLWV01000010.1"/>
</dbReference>
<keyword evidence="1 6" id="KW-0690">Ribosome biogenesis</keyword>
<dbReference type="Pfam" id="PF00636">
    <property type="entry name" value="Ribonuclease_3"/>
    <property type="match status" value="1"/>
</dbReference>
<dbReference type="InterPro" id="IPR036389">
    <property type="entry name" value="RNase_III_sf"/>
</dbReference>
<gene>
    <name evidence="6" type="primary">mrnC</name>
    <name evidence="8" type="ORF">EV214_110111</name>
</gene>
<dbReference type="HAMAP" id="MF_01468">
    <property type="entry name" value="RNase_Mini_III"/>
    <property type="match status" value="1"/>
</dbReference>
<comment type="function">
    <text evidence="6">Involved in correct processing of both the 5' and 3' ends of 23S rRNA precursor. Processes 30S rRNA precursor transcript even in absence of ribonuclease 3 (Rnc); Rnc processes 30S rRNA into smaller rRNA precursors.</text>
</comment>
<dbReference type="Proteomes" id="UP000294919">
    <property type="component" value="Unassembled WGS sequence"/>
</dbReference>
<dbReference type="GO" id="GO:0004525">
    <property type="term" value="F:ribonuclease III activity"/>
    <property type="evidence" value="ECO:0007669"/>
    <property type="project" value="InterPro"/>
</dbReference>
<feature type="active site" evidence="6">
    <location>
        <position position="32"/>
    </location>
</feature>
<evidence type="ECO:0000313" key="9">
    <source>
        <dbReference type="Proteomes" id="UP000294919"/>
    </source>
</evidence>
<sequence length="141" mass="16169">MDKNFIEYMNLAPKSEQDVKFVPPLVLAYIGDAVYEVYVRQFIIYKYGGNVNKLHKLSTKFVKAEAQAKIAHAIEEELSEEEWTMIKKGRNQKSGTVPKNADLTDYKYATGFEALIGYLYLLGKTKRIEEIVKRGIQIIEA</sequence>
<comment type="caution">
    <text evidence="8">The sequence shown here is derived from an EMBL/GenBank/DDBJ whole genome shotgun (WGS) entry which is preliminary data.</text>
</comment>
<dbReference type="SUPFAM" id="SSF69065">
    <property type="entry name" value="RNase III domain-like"/>
    <property type="match status" value="1"/>
</dbReference>
<evidence type="ECO:0000313" key="8">
    <source>
        <dbReference type="EMBL" id="TCO75037.1"/>
    </source>
</evidence>
<dbReference type="PIRSF" id="PIRSF005520">
    <property type="entry name" value="UCP005520"/>
    <property type="match status" value="1"/>
</dbReference>
<protein>
    <recommendedName>
        <fullName evidence="6">Mini-ribonuclease 3</fullName>
        <shortName evidence="6">Mini-3</shortName>
        <shortName evidence="6">Mini-RNase 3</shortName>
        <ecNumber evidence="6">3.1.26.-</ecNumber>
    </recommendedName>
    <alternativeName>
        <fullName evidence="6">Mini-RNase III</fullName>
        <shortName evidence="6">Mini-III</shortName>
    </alternativeName>
</protein>
<organism evidence="8 9">
    <name type="scientific">Marinisporobacter balticus</name>
    <dbReference type="NCBI Taxonomy" id="2018667"/>
    <lineage>
        <taxon>Bacteria</taxon>
        <taxon>Bacillati</taxon>
        <taxon>Bacillota</taxon>
        <taxon>Clostridia</taxon>
        <taxon>Peptostreptococcales</taxon>
        <taxon>Thermotaleaceae</taxon>
        <taxon>Marinisporobacter</taxon>
    </lineage>
</organism>
<keyword evidence="9" id="KW-1185">Reference proteome</keyword>
<dbReference type="AlphaFoldDB" id="A0A4R2KQR7"/>
<comment type="subunit">
    <text evidence="6">Homodimer.</text>
</comment>
<keyword evidence="2 6" id="KW-0698">rRNA processing</keyword>
<evidence type="ECO:0000256" key="2">
    <source>
        <dbReference type="ARBA" id="ARBA00022552"/>
    </source>
</evidence>
<evidence type="ECO:0000256" key="1">
    <source>
        <dbReference type="ARBA" id="ARBA00022517"/>
    </source>
</evidence>
<dbReference type="PANTHER" id="PTHR34276:SF1">
    <property type="entry name" value="MINI-RIBONUCLEASE 3"/>
    <property type="match status" value="1"/>
</dbReference>
<comment type="cofactor">
    <cofactor evidence="6">
        <name>Mg(2+)</name>
        <dbReference type="ChEBI" id="CHEBI:18420"/>
    </cofactor>
</comment>
<dbReference type="EMBL" id="SLWV01000010">
    <property type="protein sequence ID" value="TCO75037.1"/>
    <property type="molecule type" value="Genomic_DNA"/>
</dbReference>
<evidence type="ECO:0000256" key="3">
    <source>
        <dbReference type="ARBA" id="ARBA00022722"/>
    </source>
</evidence>
<dbReference type="InterPro" id="IPR000999">
    <property type="entry name" value="RNase_III_dom"/>
</dbReference>
<keyword evidence="3 6" id="KW-0540">Nuclease</keyword>
<dbReference type="GO" id="GO:0006364">
    <property type="term" value="P:rRNA processing"/>
    <property type="evidence" value="ECO:0007669"/>
    <property type="project" value="UniProtKB-UniRule"/>
</dbReference>
<keyword evidence="4 6" id="KW-0255">Endonuclease</keyword>
<keyword evidence="6" id="KW-0460">Magnesium</keyword>
<dbReference type="GO" id="GO:0019843">
    <property type="term" value="F:rRNA binding"/>
    <property type="evidence" value="ECO:0007669"/>
    <property type="project" value="UniProtKB-UniRule"/>
</dbReference>
<dbReference type="GO" id="GO:0005737">
    <property type="term" value="C:cytoplasm"/>
    <property type="evidence" value="ECO:0007669"/>
    <property type="project" value="UniProtKB-SubCell"/>
</dbReference>
<dbReference type="EC" id="3.1.26.-" evidence="6"/>
<comment type="subcellular location">
    <subcellularLocation>
        <location evidence="6">Cytoplasm</location>
    </subcellularLocation>
</comment>
<comment type="similarity">
    <text evidence="6">Belongs to the MrnC RNase family.</text>
</comment>
<dbReference type="OrthoDB" id="46571at2"/>
<evidence type="ECO:0000256" key="4">
    <source>
        <dbReference type="ARBA" id="ARBA00022759"/>
    </source>
</evidence>
<keyword evidence="6" id="KW-0963">Cytoplasm</keyword>
<dbReference type="CDD" id="cd00593">
    <property type="entry name" value="RIBOc"/>
    <property type="match status" value="1"/>
</dbReference>
<keyword evidence="6" id="KW-0699">rRNA-binding</keyword>
<keyword evidence="5 6" id="KW-0378">Hydrolase</keyword>
<accession>A0A4R2KQR7</accession>
<evidence type="ECO:0000256" key="5">
    <source>
        <dbReference type="ARBA" id="ARBA00022801"/>
    </source>
</evidence>
<proteinExistence type="inferred from homology"/>
<keyword evidence="6" id="KW-0694">RNA-binding</keyword>
<dbReference type="PANTHER" id="PTHR34276">
    <property type="entry name" value="MINI-RIBONUCLEASE 3"/>
    <property type="match status" value="1"/>
</dbReference>